<comment type="caution">
    <text evidence="2">The sequence shown here is derived from an EMBL/GenBank/DDBJ whole genome shotgun (WGS) entry which is preliminary data.</text>
</comment>
<organism evidence="2 3">
    <name type="scientific">Bacillus lumedeiriae</name>
    <dbReference type="NCBI Taxonomy" id="3058829"/>
    <lineage>
        <taxon>Bacteria</taxon>
        <taxon>Bacillati</taxon>
        <taxon>Bacillota</taxon>
        <taxon>Bacilli</taxon>
        <taxon>Bacillales</taxon>
        <taxon>Bacillaceae</taxon>
        <taxon>Bacillus</taxon>
    </lineage>
</organism>
<keyword evidence="3" id="KW-1185">Reference proteome</keyword>
<dbReference type="Proteomes" id="UP001619911">
    <property type="component" value="Unassembled WGS sequence"/>
</dbReference>
<keyword evidence="1" id="KW-0175">Coiled coil</keyword>
<accession>A0ABW8IDU2</accession>
<dbReference type="RefSeq" id="WP_404319242.1">
    <property type="nucleotide sequence ID" value="NZ_JAUIYO010000025.1"/>
</dbReference>
<evidence type="ECO:0000313" key="2">
    <source>
        <dbReference type="EMBL" id="MFK2827200.1"/>
    </source>
</evidence>
<sequence>MHTLKQDKSNVLPTFPLESLPKPLADFIKETAECNAGTTDGVGLGVIIALGTAIGNSAEILIDGVPEGWVESTLLWGAYVADPGSNKSGITTAGMKPLKKIQKENYELYKAQYEEYEDMLDEYKQSQQNRKKSGAELLPKPIEPKFKQIIVNYSTLEGLSGVLVDNPRGVIALFDELRVFMEQMDMYRGGNGGDLAKWLSIFVRDEFTINLASKRPRHISLPFVAVHGNITPDKLNLIITKVQDGLADRFLFVYPEKVLPYYNPNIVDPKLQEGYERIIDRLLNLHTDLKTPLQVRYSSDAKTLWNLYHDYLISITEQSDFPKRLEGVFNKFRGIFSRIVLILHLTKFVCHETAKNEFVDIDTVEQAFKLVLYFIAHAKKVYNVVDKNDMDIKIEMIQEFINKRGEDYIDEGVPDWRGKIITINDMNKYRVFSPKYETKKLIINEVLAEMQEQGLGHTMEFQSTGTKPIRKFLLFSHPINM</sequence>
<name>A0ABW8IDU2_9BACI</name>
<proteinExistence type="predicted"/>
<protein>
    <submittedName>
        <fullName evidence="2">DUF3987 domain-containing protein</fullName>
    </submittedName>
</protein>
<evidence type="ECO:0000256" key="1">
    <source>
        <dbReference type="SAM" id="Coils"/>
    </source>
</evidence>
<dbReference type="EMBL" id="JAUIYO010000025">
    <property type="protein sequence ID" value="MFK2827200.1"/>
    <property type="molecule type" value="Genomic_DNA"/>
</dbReference>
<reference evidence="2 3" key="1">
    <citation type="submission" date="2023-07" db="EMBL/GenBank/DDBJ databases">
        <title>Bacillus lucianemedeirus sp. nov, a new species isolated from an immunobiological production facility.</title>
        <authorList>
            <person name="Costa L.V."/>
            <person name="Miranda R.V.S.L."/>
            <person name="Brandao M.L.L."/>
            <person name="Reis C.M.F."/>
            <person name="Frazao A.M."/>
            <person name="Cruz F.V."/>
            <person name="Baio P.V.P."/>
            <person name="Veras J.F.C."/>
            <person name="Ramos J.N."/>
            <person name="Vieira V."/>
        </authorList>
    </citation>
    <scope>NUCLEOTIDE SEQUENCE [LARGE SCALE GENOMIC DNA]</scope>
    <source>
        <strain evidence="2 3">B190/17</strain>
    </source>
</reference>
<dbReference type="InterPro" id="IPR025048">
    <property type="entry name" value="DUF3987"/>
</dbReference>
<dbReference type="Pfam" id="PF13148">
    <property type="entry name" value="DUF3987"/>
    <property type="match status" value="1"/>
</dbReference>
<feature type="coiled-coil region" evidence="1">
    <location>
        <begin position="99"/>
        <end position="129"/>
    </location>
</feature>
<gene>
    <name evidence="2" type="ORF">QYG89_16390</name>
</gene>
<evidence type="ECO:0000313" key="3">
    <source>
        <dbReference type="Proteomes" id="UP001619911"/>
    </source>
</evidence>